<keyword evidence="2" id="KW-1185">Reference proteome</keyword>
<dbReference type="AlphaFoldDB" id="A0A8S1M5T1"/>
<evidence type="ECO:0000313" key="2">
    <source>
        <dbReference type="Proteomes" id="UP000688137"/>
    </source>
</evidence>
<accession>A0A8S1M5T1</accession>
<protein>
    <submittedName>
        <fullName evidence="1">Uncharacterized protein</fullName>
    </submittedName>
</protein>
<organism evidence="1 2">
    <name type="scientific">Paramecium primaurelia</name>
    <dbReference type="NCBI Taxonomy" id="5886"/>
    <lineage>
        <taxon>Eukaryota</taxon>
        <taxon>Sar</taxon>
        <taxon>Alveolata</taxon>
        <taxon>Ciliophora</taxon>
        <taxon>Intramacronucleata</taxon>
        <taxon>Oligohymenophorea</taxon>
        <taxon>Peniculida</taxon>
        <taxon>Parameciidae</taxon>
        <taxon>Paramecium</taxon>
    </lineage>
</organism>
<gene>
    <name evidence="1" type="ORF">PPRIM_AZ9-3.1.T0500228</name>
</gene>
<evidence type="ECO:0000313" key="1">
    <source>
        <dbReference type="EMBL" id="CAD8073141.1"/>
    </source>
</evidence>
<dbReference type="EMBL" id="CAJJDM010000050">
    <property type="protein sequence ID" value="CAD8073141.1"/>
    <property type="molecule type" value="Genomic_DNA"/>
</dbReference>
<proteinExistence type="predicted"/>
<sequence length="54" mass="6581">MHNIFKTTPREIKKQIKQICRNEKQGRISISPRMKFENNIFDNHESNVILFHNR</sequence>
<name>A0A8S1M5T1_PARPR</name>
<comment type="caution">
    <text evidence="1">The sequence shown here is derived from an EMBL/GenBank/DDBJ whole genome shotgun (WGS) entry which is preliminary data.</text>
</comment>
<dbReference type="Proteomes" id="UP000688137">
    <property type="component" value="Unassembled WGS sequence"/>
</dbReference>
<reference evidence="1" key="1">
    <citation type="submission" date="2021-01" db="EMBL/GenBank/DDBJ databases">
        <authorList>
            <consortium name="Genoscope - CEA"/>
            <person name="William W."/>
        </authorList>
    </citation>
    <scope>NUCLEOTIDE SEQUENCE</scope>
</reference>